<gene>
    <name evidence="2" type="ORF">KQX54_016657</name>
</gene>
<feature type="region of interest" description="Disordered" evidence="1">
    <location>
        <begin position="17"/>
        <end position="59"/>
    </location>
</feature>
<organism evidence="2 3">
    <name type="scientific">Cotesia glomerata</name>
    <name type="common">Lepidopteran parasitic wasp</name>
    <name type="synonym">Apanteles glomeratus</name>
    <dbReference type="NCBI Taxonomy" id="32391"/>
    <lineage>
        <taxon>Eukaryota</taxon>
        <taxon>Metazoa</taxon>
        <taxon>Ecdysozoa</taxon>
        <taxon>Arthropoda</taxon>
        <taxon>Hexapoda</taxon>
        <taxon>Insecta</taxon>
        <taxon>Pterygota</taxon>
        <taxon>Neoptera</taxon>
        <taxon>Endopterygota</taxon>
        <taxon>Hymenoptera</taxon>
        <taxon>Apocrita</taxon>
        <taxon>Ichneumonoidea</taxon>
        <taxon>Braconidae</taxon>
        <taxon>Microgastrinae</taxon>
        <taxon>Cotesia</taxon>
    </lineage>
</organism>
<dbReference type="Proteomes" id="UP000826195">
    <property type="component" value="Unassembled WGS sequence"/>
</dbReference>
<feature type="compositionally biased region" description="Basic and acidic residues" evidence="1">
    <location>
        <begin position="92"/>
        <end position="105"/>
    </location>
</feature>
<evidence type="ECO:0000313" key="2">
    <source>
        <dbReference type="EMBL" id="KAH0540378.1"/>
    </source>
</evidence>
<sequence length="111" mass="12081">MLNYLVPQSTTTSVPECSEEFRNSAPNCGRTRSKSFSDLKSTDAGVNSSPAIPASQQAQEMVRLDDTVNSGWGTCDLGEHQVVPNAALGRTPNREETIQDRDSRGPSKQRI</sequence>
<evidence type="ECO:0000256" key="1">
    <source>
        <dbReference type="SAM" id="MobiDB-lite"/>
    </source>
</evidence>
<evidence type="ECO:0000313" key="3">
    <source>
        <dbReference type="Proteomes" id="UP000826195"/>
    </source>
</evidence>
<comment type="caution">
    <text evidence="2">The sequence shown here is derived from an EMBL/GenBank/DDBJ whole genome shotgun (WGS) entry which is preliminary data.</text>
</comment>
<dbReference type="AlphaFoldDB" id="A0AAV7I3G8"/>
<reference evidence="2 3" key="1">
    <citation type="journal article" date="2021" name="J. Hered.">
        <title>A chromosome-level genome assembly of the parasitoid wasp, Cotesia glomerata (Hymenoptera: Braconidae).</title>
        <authorList>
            <person name="Pinto B.J."/>
            <person name="Weis J.J."/>
            <person name="Gamble T."/>
            <person name="Ode P.J."/>
            <person name="Paul R."/>
            <person name="Zaspel J.M."/>
        </authorList>
    </citation>
    <scope>NUCLEOTIDE SEQUENCE [LARGE SCALE GENOMIC DNA]</scope>
    <source>
        <strain evidence="2">CgM1</strain>
    </source>
</reference>
<feature type="compositionally biased region" description="Polar residues" evidence="1">
    <location>
        <begin position="42"/>
        <end position="59"/>
    </location>
</feature>
<feature type="region of interest" description="Disordered" evidence="1">
    <location>
        <begin position="83"/>
        <end position="111"/>
    </location>
</feature>
<protein>
    <submittedName>
        <fullName evidence="2">Uncharacterized protein</fullName>
    </submittedName>
</protein>
<accession>A0AAV7I3G8</accession>
<proteinExistence type="predicted"/>
<keyword evidence="3" id="KW-1185">Reference proteome</keyword>
<name>A0AAV7I3G8_COTGL</name>
<dbReference type="EMBL" id="JAHXZJ010002609">
    <property type="protein sequence ID" value="KAH0540378.1"/>
    <property type="molecule type" value="Genomic_DNA"/>
</dbReference>